<dbReference type="RefSeq" id="WP_076345129.1">
    <property type="nucleotide sequence ID" value="NZ_FTOO01000002.1"/>
</dbReference>
<dbReference type="InterPro" id="IPR023214">
    <property type="entry name" value="HAD_sf"/>
</dbReference>
<keyword evidence="4" id="KW-1185">Reference proteome</keyword>
<dbReference type="InterPro" id="IPR023198">
    <property type="entry name" value="PGP-like_dom2"/>
</dbReference>
<dbReference type="Gene3D" id="3.40.50.1000">
    <property type="entry name" value="HAD superfamily/HAD-like"/>
    <property type="match status" value="1"/>
</dbReference>
<dbReference type="NCBIfam" id="TIGR01428">
    <property type="entry name" value="HAD_type_II"/>
    <property type="match status" value="1"/>
</dbReference>
<gene>
    <name evidence="3" type="ORF">SAMN05421799_102244</name>
</gene>
<comment type="similarity">
    <text evidence="1">Belongs to the HAD-like hydrolase superfamily. S-2-haloalkanoic acid dehalogenase family.</text>
</comment>
<dbReference type="SUPFAM" id="SSF56784">
    <property type="entry name" value="HAD-like"/>
    <property type="match status" value="1"/>
</dbReference>
<proteinExistence type="inferred from homology"/>
<dbReference type="InterPro" id="IPR006439">
    <property type="entry name" value="HAD-SF_hydro_IA"/>
</dbReference>
<dbReference type="OrthoDB" id="264363at2"/>
<keyword evidence="2" id="KW-0378">Hydrolase</keyword>
<dbReference type="EMBL" id="FTOO01000002">
    <property type="protein sequence ID" value="SIS66100.1"/>
    <property type="molecule type" value="Genomic_DNA"/>
</dbReference>
<sequence length="222" mass="24532">MLIVFDAYGTLFDWNGGIAQALALEGVSREDGCLLAANARDVQLRLAWHAALTEAYRDFDRLTREAFTHVLGERMGPEAVERVAQAQDALPLFPDVTEALDGLRDVPLAILSNGTLRALQAMLSRHGLLFSFHHIVSTDPARTYKPARRAYQHAVQTLNVQKRDVLFVSSNDWDAAAAAHFGFRVCYLARSGARPLPYGRAPQHVLRSMAELPPLLASLRTS</sequence>
<dbReference type="GO" id="GO:0019120">
    <property type="term" value="F:hydrolase activity, acting on acid halide bonds, in C-halide compounds"/>
    <property type="evidence" value="ECO:0007669"/>
    <property type="project" value="InterPro"/>
</dbReference>
<dbReference type="Pfam" id="PF00702">
    <property type="entry name" value="Hydrolase"/>
    <property type="match status" value="1"/>
</dbReference>
<dbReference type="InterPro" id="IPR036412">
    <property type="entry name" value="HAD-like_sf"/>
</dbReference>
<evidence type="ECO:0000313" key="4">
    <source>
        <dbReference type="Proteomes" id="UP000186156"/>
    </source>
</evidence>
<dbReference type="InterPro" id="IPR051540">
    <property type="entry name" value="S-2-haloacid_dehalogenase"/>
</dbReference>
<protein>
    <submittedName>
        <fullName evidence="3">2-haloacid dehalogenase</fullName>
    </submittedName>
</protein>
<dbReference type="STRING" id="252246.SAMN05421799_102244"/>
<dbReference type="InterPro" id="IPR006328">
    <property type="entry name" value="2-HAD"/>
</dbReference>
<accession>A0A1N7KXG6</accession>
<evidence type="ECO:0000313" key="3">
    <source>
        <dbReference type="EMBL" id="SIS66100.1"/>
    </source>
</evidence>
<dbReference type="Gene3D" id="1.10.150.240">
    <property type="entry name" value="Putative phosphatase, domain 2"/>
    <property type="match status" value="1"/>
</dbReference>
<dbReference type="NCBIfam" id="TIGR01493">
    <property type="entry name" value="HAD-SF-IA-v2"/>
    <property type="match status" value="1"/>
</dbReference>
<dbReference type="PANTHER" id="PTHR43316">
    <property type="entry name" value="HYDROLASE, HALOACID DELAHOGENASE-RELATED"/>
    <property type="match status" value="1"/>
</dbReference>
<dbReference type="AlphaFoldDB" id="A0A1N7KXG6"/>
<dbReference type="NCBIfam" id="TIGR01549">
    <property type="entry name" value="HAD-SF-IA-v1"/>
    <property type="match status" value="1"/>
</dbReference>
<dbReference type="SFLD" id="SFLDS00003">
    <property type="entry name" value="Haloacid_Dehalogenase"/>
    <property type="match status" value="1"/>
</dbReference>
<dbReference type="PANTHER" id="PTHR43316:SF3">
    <property type="entry name" value="HALOACID DEHALOGENASE, TYPE II (AFU_ORTHOLOGUE AFUA_2G07750)-RELATED"/>
    <property type="match status" value="1"/>
</dbReference>
<reference evidence="4" key="1">
    <citation type="submission" date="2017-01" db="EMBL/GenBank/DDBJ databases">
        <authorList>
            <person name="Varghese N."/>
            <person name="Submissions S."/>
        </authorList>
    </citation>
    <scope>NUCLEOTIDE SEQUENCE [LARGE SCALE GENOMIC DNA]</scope>
    <source>
        <strain evidence="4">DSM 16176</strain>
    </source>
</reference>
<organism evidence="3 4">
    <name type="scientific">Alicyclobacillus vulcanalis</name>
    <dbReference type="NCBI Taxonomy" id="252246"/>
    <lineage>
        <taxon>Bacteria</taxon>
        <taxon>Bacillati</taxon>
        <taxon>Bacillota</taxon>
        <taxon>Bacilli</taxon>
        <taxon>Bacillales</taxon>
        <taxon>Alicyclobacillaceae</taxon>
        <taxon>Alicyclobacillus</taxon>
    </lineage>
</organism>
<name>A0A1N7KXG6_9BACL</name>
<dbReference type="Proteomes" id="UP000186156">
    <property type="component" value="Unassembled WGS sequence"/>
</dbReference>
<dbReference type="SFLD" id="SFLDG01129">
    <property type="entry name" value="C1.5:_HAD__Beta-PGM__Phosphata"/>
    <property type="match status" value="1"/>
</dbReference>
<evidence type="ECO:0000256" key="1">
    <source>
        <dbReference type="ARBA" id="ARBA00008106"/>
    </source>
</evidence>
<evidence type="ECO:0000256" key="2">
    <source>
        <dbReference type="ARBA" id="ARBA00022801"/>
    </source>
</evidence>